<dbReference type="PANTHER" id="PTHR10108:SF899">
    <property type="entry name" value="PECTIN METHYLTRANSFERASE QUA2-RELATED"/>
    <property type="match status" value="1"/>
</dbReference>
<organism evidence="9 10">
    <name type="scientific">Marchantia polymorpha subsp. ruderalis</name>
    <dbReference type="NCBI Taxonomy" id="1480154"/>
    <lineage>
        <taxon>Eukaryota</taxon>
        <taxon>Viridiplantae</taxon>
        <taxon>Streptophyta</taxon>
        <taxon>Embryophyta</taxon>
        <taxon>Marchantiophyta</taxon>
        <taxon>Marchantiopsida</taxon>
        <taxon>Marchantiidae</taxon>
        <taxon>Marchantiales</taxon>
        <taxon>Marchantiaceae</taxon>
        <taxon>Marchantia</taxon>
    </lineage>
</organism>
<dbReference type="InterPro" id="IPR004159">
    <property type="entry name" value="Put_SAM_MeTrfase"/>
</dbReference>
<dbReference type="PANTHER" id="PTHR10108">
    <property type="entry name" value="SAM-DEPENDENT METHYLTRANSFERASE"/>
    <property type="match status" value="1"/>
</dbReference>
<sequence>MGSDCYLNALIVLLLLLSVSSVVSVQSSGDALGAPSSWVPPAAAQYPTSLSSQPAPKSQPPMNSDHRQQRHQFAAAGWTFDGVLDPDGSFSSAKFMHEPNPSSEGLCEDKPRRSISYNSSHVQTSEPTESVGPRPCPADLRDFIPCLHDSDSDSDSVNASSNDVFERDCRRWDRVVQPCVIATPENYARQFKWPTSKTQVSVVVGRVVSNADLFTHVLLLLLLLLVDMGSVIRSGQTAQHSKRTASVQSRVATLDPASWKFSAPARGRAQVSQWCQKVPGLAFGERVRTVLDIGCGAGHAAADLEERGAITLSVPGEGSCENGVQLIVERGYPSMLQALDANRLPYPSQAFDLIHCAACLVDWTINDGLKLLEADRILRAGGFFVWADSSDPEAATRGTGTLAHLNGGSDGEDLLDVGRAGGGAPRLAEINESVVLSAQDRRAIAKSAHLRSRCRVVAAPDSLVRWKEPLRKCIWGFPAPGAAEAMAVRWPQRAEQPPSRLREAPAAGLERAKDEAYEADLRFWKSNVDVYVTGFGEQRVREIRNVLDMNAGYGGFAAAVSLLKTAARLDWWVLSVAPVDMPDRLALIFDRGLIGVYHDWCLPFQLHPRSFDLVHASRLYPATHRCGVEQMVREIDRLLRPGGFALFRDDLKVLATIQAVAAALRWKTDVVETESGPKGKNKVLSCQKTFWRPQSR</sequence>
<keyword evidence="3 6" id="KW-0489">Methyltransferase</keyword>
<feature type="signal peptide" evidence="8">
    <location>
        <begin position="1"/>
        <end position="24"/>
    </location>
</feature>
<evidence type="ECO:0000256" key="4">
    <source>
        <dbReference type="ARBA" id="ARBA00022968"/>
    </source>
</evidence>
<dbReference type="GO" id="GO:0012505">
    <property type="term" value="C:endomembrane system"/>
    <property type="evidence" value="ECO:0007669"/>
    <property type="project" value="UniProtKB-SubCell"/>
</dbReference>
<evidence type="ECO:0000313" key="9">
    <source>
        <dbReference type="EMBL" id="OAE18361.1"/>
    </source>
</evidence>
<accession>A0A176VDG6</accession>
<dbReference type="GO" id="GO:0016020">
    <property type="term" value="C:membrane"/>
    <property type="evidence" value="ECO:0007669"/>
    <property type="project" value="UniProtKB-SubCell"/>
</dbReference>
<feature type="region of interest" description="Disordered" evidence="7">
    <location>
        <begin position="44"/>
        <end position="70"/>
    </location>
</feature>
<dbReference type="GO" id="GO:0008168">
    <property type="term" value="F:methyltransferase activity"/>
    <property type="evidence" value="ECO:0007669"/>
    <property type="project" value="UniProtKB-UniRule"/>
</dbReference>
<evidence type="ECO:0000256" key="8">
    <source>
        <dbReference type="SAM" id="SignalP"/>
    </source>
</evidence>
<dbReference type="Proteomes" id="UP000077202">
    <property type="component" value="Unassembled WGS sequence"/>
</dbReference>
<dbReference type="EC" id="2.1.1.-" evidence="6"/>
<comment type="similarity">
    <text evidence="2 6">Belongs to the methyltransferase superfamily.</text>
</comment>
<reference evidence="9" key="1">
    <citation type="submission" date="2016-03" db="EMBL/GenBank/DDBJ databases">
        <title>Mechanisms controlling the formation of the plant cell surface in tip-growing cells are functionally conserved among land plants.</title>
        <authorList>
            <person name="Honkanen S."/>
            <person name="Jones V.A."/>
            <person name="Morieri G."/>
            <person name="Champion C."/>
            <person name="Hetherington A.J."/>
            <person name="Kelly S."/>
            <person name="Saint-Marcoux D."/>
            <person name="Proust H."/>
            <person name="Prescott H."/>
            <person name="Dolan L."/>
        </authorList>
    </citation>
    <scope>NUCLEOTIDE SEQUENCE [LARGE SCALE GENOMIC DNA]</scope>
    <source>
        <tissue evidence="9">Whole gametophyte</tissue>
    </source>
</reference>
<protein>
    <recommendedName>
        <fullName evidence="6">Methyltransferase</fullName>
        <ecNumber evidence="6">2.1.1.-</ecNumber>
    </recommendedName>
</protein>
<gene>
    <name evidence="9" type="ORF">AXG93_2727s1270</name>
</gene>
<dbReference type="Gene3D" id="3.40.50.150">
    <property type="entry name" value="Vaccinia Virus protein VP39"/>
    <property type="match status" value="2"/>
</dbReference>
<dbReference type="Pfam" id="PF03141">
    <property type="entry name" value="Methyltransf_29"/>
    <property type="match status" value="2"/>
</dbReference>
<evidence type="ECO:0000256" key="3">
    <source>
        <dbReference type="ARBA" id="ARBA00022603"/>
    </source>
</evidence>
<feature type="chain" id="PRO_5008051712" description="Methyltransferase" evidence="8">
    <location>
        <begin position="25"/>
        <end position="696"/>
    </location>
</feature>
<name>A0A176VDG6_MARPO</name>
<evidence type="ECO:0000256" key="2">
    <source>
        <dbReference type="ARBA" id="ARBA00008361"/>
    </source>
</evidence>
<keyword evidence="4 6" id="KW-0735">Signal-anchor</keyword>
<feature type="compositionally biased region" description="Polar residues" evidence="7">
    <location>
        <begin position="115"/>
        <end position="128"/>
    </location>
</feature>
<keyword evidence="6" id="KW-0325">Glycoprotein</keyword>
<dbReference type="AlphaFoldDB" id="A0A176VDG6"/>
<feature type="region of interest" description="Disordered" evidence="7">
    <location>
        <begin position="91"/>
        <end position="135"/>
    </location>
</feature>
<proteinExistence type="inferred from homology"/>
<evidence type="ECO:0000256" key="1">
    <source>
        <dbReference type="ARBA" id="ARBA00004606"/>
    </source>
</evidence>
<dbReference type="EMBL" id="LVLJ01004076">
    <property type="protein sequence ID" value="OAE18361.1"/>
    <property type="molecule type" value="Genomic_DNA"/>
</dbReference>
<dbReference type="InterPro" id="IPR029063">
    <property type="entry name" value="SAM-dependent_MTases_sf"/>
</dbReference>
<keyword evidence="6" id="KW-0808">Transferase</keyword>
<feature type="compositionally biased region" description="Polar residues" evidence="7">
    <location>
        <begin position="46"/>
        <end position="62"/>
    </location>
</feature>
<dbReference type="GO" id="GO:0032259">
    <property type="term" value="P:methylation"/>
    <property type="evidence" value="ECO:0007669"/>
    <property type="project" value="UniProtKB-KW"/>
</dbReference>
<evidence type="ECO:0000256" key="6">
    <source>
        <dbReference type="RuleBase" id="RU366043"/>
    </source>
</evidence>
<dbReference type="CDD" id="cd02440">
    <property type="entry name" value="AdoMet_MTases"/>
    <property type="match status" value="1"/>
</dbReference>
<evidence type="ECO:0000313" key="10">
    <source>
        <dbReference type="Proteomes" id="UP000077202"/>
    </source>
</evidence>
<keyword evidence="10" id="KW-1185">Reference proteome</keyword>
<dbReference type="SUPFAM" id="SSF53335">
    <property type="entry name" value="S-adenosyl-L-methionine-dependent methyltransferases"/>
    <property type="match status" value="2"/>
</dbReference>
<comment type="subcellular location">
    <subcellularLocation>
        <location evidence="5">Endomembrane system</location>
        <topology evidence="5">Single-pass membrane protein</topology>
    </subcellularLocation>
    <subcellularLocation>
        <location evidence="1 6">Membrane</location>
        <topology evidence="1 6">Single-pass type II membrane protein</topology>
    </subcellularLocation>
</comment>
<dbReference type="GO" id="GO:0005737">
    <property type="term" value="C:cytoplasm"/>
    <property type="evidence" value="ECO:0007669"/>
    <property type="project" value="TreeGrafter"/>
</dbReference>
<keyword evidence="4 6" id="KW-0812">Transmembrane</keyword>
<comment type="caution">
    <text evidence="9">The sequence shown here is derived from an EMBL/GenBank/DDBJ whole genome shotgun (WGS) entry which is preliminary data.</text>
</comment>
<keyword evidence="8" id="KW-0732">Signal</keyword>
<evidence type="ECO:0000256" key="5">
    <source>
        <dbReference type="ARBA" id="ARBA00037847"/>
    </source>
</evidence>
<evidence type="ECO:0000256" key="7">
    <source>
        <dbReference type="SAM" id="MobiDB-lite"/>
    </source>
</evidence>